<evidence type="ECO:0000313" key="4">
    <source>
        <dbReference type="Proteomes" id="UP000281192"/>
    </source>
</evidence>
<dbReference type="EMBL" id="PJRQ01000008">
    <property type="protein sequence ID" value="PLR19161.1"/>
    <property type="molecule type" value="Genomic_DNA"/>
</dbReference>
<dbReference type="Proteomes" id="UP000234483">
    <property type="component" value="Unassembled WGS sequence"/>
</dbReference>
<organism evidence="2 3">
    <name type="scientific">Caulobacter flavus</name>
    <dbReference type="NCBI Taxonomy" id="1679497"/>
    <lineage>
        <taxon>Bacteria</taxon>
        <taxon>Pseudomonadati</taxon>
        <taxon>Pseudomonadota</taxon>
        <taxon>Alphaproteobacteria</taxon>
        <taxon>Caulobacterales</taxon>
        <taxon>Caulobacteraceae</taxon>
        <taxon>Caulobacter</taxon>
    </lineage>
</organism>
<dbReference type="EMBL" id="CP026100">
    <property type="protein sequence ID" value="AYV45159.1"/>
    <property type="molecule type" value="Genomic_DNA"/>
</dbReference>
<protein>
    <submittedName>
        <fullName evidence="2">Uncharacterized protein</fullName>
    </submittedName>
</protein>
<gene>
    <name evidence="1" type="ORF">C1707_02265</name>
    <name evidence="2" type="ORF">CFHF_03905</name>
</gene>
<dbReference type="AlphaFoldDB" id="A0A2N5CZD3"/>
<name>A0A2N5CZD3_9CAUL</name>
<evidence type="ECO:0000313" key="2">
    <source>
        <dbReference type="EMBL" id="PLR19161.1"/>
    </source>
</evidence>
<dbReference type="Proteomes" id="UP000281192">
    <property type="component" value="Chromosome"/>
</dbReference>
<dbReference type="KEGG" id="cfh:C1707_02265"/>
<sequence>MALFYDRDPSPGYPFFFGFEAQGRGNESVNVHIRIEGRPPVSFSAQPPFYPSSIDIPADADGETLSIRVSSPGFVDHLDFTIRPDPDEEFLPEDAKKMWRYPNGGKKGRERGG</sequence>
<proteinExistence type="predicted"/>
<accession>A0A2N5CZD3</accession>
<evidence type="ECO:0000313" key="1">
    <source>
        <dbReference type="EMBL" id="AYV45159.1"/>
    </source>
</evidence>
<keyword evidence="4" id="KW-1185">Reference proteome</keyword>
<reference evidence="2 3" key="1">
    <citation type="submission" date="2017-12" db="EMBL/GenBank/DDBJ databases">
        <title>The genome sequence of Caulobacter flavus CGMCC1 15093.</title>
        <authorList>
            <person name="Gao J."/>
            <person name="Mao X."/>
            <person name="Sun J."/>
        </authorList>
    </citation>
    <scope>NUCLEOTIDE SEQUENCE [LARGE SCALE GENOMIC DNA]</scope>
    <source>
        <strain evidence="2 3">CGMCC1 15093</strain>
    </source>
</reference>
<evidence type="ECO:0000313" key="3">
    <source>
        <dbReference type="Proteomes" id="UP000234483"/>
    </source>
</evidence>
<dbReference type="RefSeq" id="WP_101711719.1">
    <property type="nucleotide sequence ID" value="NZ_CP026100.1"/>
</dbReference>
<reference evidence="1 4" key="2">
    <citation type="submission" date="2018-01" db="EMBL/GenBank/DDBJ databases">
        <title>Complete genome sequence of Caulobacter flavus RHGG3.</title>
        <authorList>
            <person name="Yang E."/>
        </authorList>
    </citation>
    <scope>NUCLEOTIDE SEQUENCE [LARGE SCALE GENOMIC DNA]</scope>
    <source>
        <strain evidence="1 4">RHGG3</strain>
    </source>
</reference>